<dbReference type="FunFam" id="3.40.50.300:FF:000015">
    <property type="entry name" value="chromodomain-helicase-DNA-binding protein 9 isoform X1"/>
    <property type="match status" value="1"/>
</dbReference>
<reference evidence="16" key="1">
    <citation type="submission" date="2025-08" db="UniProtKB">
        <authorList>
            <consortium name="Ensembl"/>
        </authorList>
    </citation>
    <scope>IDENTIFICATION</scope>
</reference>
<feature type="transmembrane region" description="Helical" evidence="13">
    <location>
        <begin position="12"/>
        <end position="32"/>
    </location>
</feature>
<dbReference type="Gene3D" id="3.40.50.10810">
    <property type="entry name" value="Tandem AAA-ATPase domain"/>
    <property type="match status" value="1"/>
</dbReference>
<keyword evidence="7" id="KW-0156">Chromatin regulator</keyword>
<accession>A0A8C9L528</accession>
<dbReference type="Ensembl" id="ENSPSTT00000003949.1">
    <property type="protein sequence ID" value="ENSPSTP00000003766.1"/>
    <property type="gene ID" value="ENSPSTG00000001866.1"/>
</dbReference>
<dbReference type="Pfam" id="PF23078">
    <property type="entry name" value="HTH_CHD6-9"/>
    <property type="match status" value="1"/>
</dbReference>
<name>A0A8C9L528_PAVCR</name>
<evidence type="ECO:0000259" key="15">
    <source>
        <dbReference type="PROSITE" id="PS51194"/>
    </source>
</evidence>
<evidence type="ECO:0000313" key="16">
    <source>
        <dbReference type="Ensembl" id="ENSPSTP00000003766.1"/>
    </source>
</evidence>
<evidence type="ECO:0000256" key="3">
    <source>
        <dbReference type="ARBA" id="ARBA00022737"/>
    </source>
</evidence>
<evidence type="ECO:0000256" key="12">
    <source>
        <dbReference type="SAM" id="MobiDB-lite"/>
    </source>
</evidence>
<dbReference type="GO" id="GO:0005634">
    <property type="term" value="C:nucleus"/>
    <property type="evidence" value="ECO:0007669"/>
    <property type="project" value="UniProtKB-SubCell"/>
</dbReference>
<sequence>MGLGKTIQSITFLSEIFLMGIHGPFLIIAPLSTITNWEREFRTWTEMNAIVYHGSQISRQMIQQYEMVYRDTQGNPLPGIFKFQVVITTFEMILADCPELKKIQWRCVVIDEAHRLKNRNCKLLEGLKLMALEHKVLLTGTPLQNSVEELFSLLNFLEPQQFPSETAFLEEFGDLKTEEQVKKLQSILKPMMLRRLKDDVEKNLAPKQETIIEVELTNIQKKYYRAILEKNFSFLSKGANQHNMPNLINTMMELRKCCNHPYLINGAEEKILEDFRKTHSPEAPDFQLQAMIQAAGKLVLIDKLLPKLIAGGHKVLIFSQMVRCLDILEDYLIQSRYTYERIDGRVRGNLRQAAIDRFCKPDSDRFVFLLCTRAGGLGINLTAADTCIIFDSDWNPQNDLQAQARCHRIGQSKAVKVYRLITRNSYEREMFDKASLKLGLDKAVLQDINRKGGTNGVQQLSKMEVEDLLRKGAYGALMDEEDEGSKFCEEDIDQILQRRTQTITIQSEGKGSTFAKASFVASGNRTDISLDDPNFWQKWAKIAELDTDESLVIDRPRVRKQTKHYNSFEEDELMEFSELDSDSDERPTRSRRFNEKTRRYLRAECFRVEKNLLIFGWGRWKDILTHGRFKWHLNEKDMEMICRALLVYCVKHYKGDEKIKSFIWDLITPTKDGQNQALQNHSGLSAPVPRGRKGKKTKNQMLLPEIKNADWLATCNPEVVLHDDSYKKHLKQHCNKVLLRVRMLYYLKAEVLGEAADKAFEGTPARELDVLLPDIDYVEIPVDWWNAEADKSLLIGVFKHGYERYNAMRADPALCFLEKVGMPDEKLLSAEQGISDGAQDAAERWAGDGAEPSGDGSDSDRSCWPVSSALTARLRRLVTVYQRCNRKELPARGEMLVPGNHGYWLQDEVFRRASEMDSVNKEMQKRWTRREQADFYRTVSSFGVIYDQEKKTFDWTQFRAISRLEKKTDESLEKYFYSFVAMCKNVCGLPLWKEDGPPDPDIYVEPITEERAARTLYRIELLRKVREQVLRCPQLHERLKLCRPSLYLPVWWECGKHDRDLLIGTAKHGLNRTDYYIMNDPQLSFLDAYRNYAQHKRTGIPGSETLCCLYQTNSKLYGSPLYSQVDRTCESLENEAESQIKLENTDSTMSQAGGSPPDANCETFMSKLKSFKSQHPPIQSCLQDRVIINRIDNICHAILKGKWPSSSQQFETQSLLTAPAIATAHVHPPIVLNGWRDAAVDLSRASDGSPGNSSPFPLNTNMPKLGTVNTLQGSLGMDLSGILQAGLIHPVTGQIVNGSLRRDDAAMRRRRGRRKNVEGMDLIFLKERPLPTRLQVTRLIKLSALINVVLFALQNFSDKPKQRRQRCKDPSKLDISALTGEERVPVVHKGTGRRLGGATAPALKELPRWLDANLEYAVAADWADIVKLSVTGAAGAHQEQSSTCAQGRSCTQCFLMGRIFQQFPGPSLFISSCKLCACQPEPAVGCAAPGARGLGQRQDSSSGEQSPTSALAH</sequence>
<comment type="similarity">
    <text evidence="2">Belongs to the SNF2/RAD54 helicase family.</text>
</comment>
<comment type="subcellular location">
    <subcellularLocation>
        <location evidence="1">Nucleus</location>
    </subcellularLocation>
</comment>
<keyword evidence="3" id="KW-0677">Repeat</keyword>
<dbReference type="Proteomes" id="UP000694428">
    <property type="component" value="Unplaced"/>
</dbReference>
<dbReference type="InterPro" id="IPR027417">
    <property type="entry name" value="P-loop_NTPase"/>
</dbReference>
<proteinExistence type="inferred from homology"/>
<keyword evidence="9" id="KW-0804">Transcription</keyword>
<dbReference type="Pfam" id="PF00176">
    <property type="entry name" value="SNF2-rel_dom"/>
    <property type="match status" value="1"/>
</dbReference>
<dbReference type="InterPro" id="IPR051493">
    <property type="entry name" value="CHD"/>
</dbReference>
<dbReference type="CDD" id="cd18793">
    <property type="entry name" value="SF2_C_SNF"/>
    <property type="match status" value="1"/>
</dbReference>
<feature type="region of interest" description="Disordered" evidence="12">
    <location>
        <begin position="1491"/>
        <end position="1513"/>
    </location>
</feature>
<dbReference type="FunFam" id="1.10.10.60:FF:000184">
    <property type="entry name" value="Chromodomain helicase DNA binding protein 6"/>
    <property type="match status" value="1"/>
</dbReference>
<dbReference type="PROSITE" id="PS51192">
    <property type="entry name" value="HELICASE_ATP_BIND_1"/>
    <property type="match status" value="1"/>
</dbReference>
<dbReference type="InterPro" id="IPR006576">
    <property type="entry name" value="BRK_domain"/>
</dbReference>
<protein>
    <submittedName>
        <fullName evidence="16">Chromodomain helicase DNA binding protein 6</fullName>
    </submittedName>
</protein>
<feature type="compositionally biased region" description="Polar residues" evidence="12">
    <location>
        <begin position="1497"/>
        <end position="1513"/>
    </location>
</feature>
<keyword evidence="13" id="KW-0812">Transmembrane</keyword>
<evidence type="ECO:0000313" key="17">
    <source>
        <dbReference type="Proteomes" id="UP000694428"/>
    </source>
</evidence>
<dbReference type="Gene3D" id="3.40.50.300">
    <property type="entry name" value="P-loop containing nucleotide triphosphate hydrolases"/>
    <property type="match status" value="1"/>
</dbReference>
<dbReference type="SUPFAM" id="SSF160481">
    <property type="entry name" value="BRK domain-like"/>
    <property type="match status" value="1"/>
</dbReference>
<evidence type="ECO:0000256" key="1">
    <source>
        <dbReference type="ARBA" id="ARBA00004123"/>
    </source>
</evidence>
<dbReference type="GO" id="GO:0005524">
    <property type="term" value="F:ATP binding"/>
    <property type="evidence" value="ECO:0007669"/>
    <property type="project" value="UniProtKB-KW"/>
</dbReference>
<evidence type="ECO:0000256" key="11">
    <source>
        <dbReference type="ARBA" id="ARBA00049360"/>
    </source>
</evidence>
<feature type="region of interest" description="Disordered" evidence="12">
    <location>
        <begin position="674"/>
        <end position="695"/>
    </location>
</feature>
<evidence type="ECO:0000256" key="8">
    <source>
        <dbReference type="ARBA" id="ARBA00023015"/>
    </source>
</evidence>
<evidence type="ECO:0000256" key="10">
    <source>
        <dbReference type="ARBA" id="ARBA00023242"/>
    </source>
</evidence>
<keyword evidence="13" id="KW-1133">Transmembrane helix</keyword>
<evidence type="ECO:0000259" key="14">
    <source>
        <dbReference type="PROSITE" id="PS51192"/>
    </source>
</evidence>
<evidence type="ECO:0000256" key="9">
    <source>
        <dbReference type="ARBA" id="ARBA00023163"/>
    </source>
</evidence>
<feature type="domain" description="Helicase C-terminal" evidence="15">
    <location>
        <begin position="300"/>
        <end position="469"/>
    </location>
</feature>
<comment type="catalytic activity">
    <reaction evidence="11">
        <text>ATP + H2O = ADP + phosphate + H(+)</text>
        <dbReference type="Rhea" id="RHEA:13065"/>
        <dbReference type="ChEBI" id="CHEBI:15377"/>
        <dbReference type="ChEBI" id="CHEBI:15378"/>
        <dbReference type="ChEBI" id="CHEBI:30616"/>
        <dbReference type="ChEBI" id="CHEBI:43474"/>
        <dbReference type="ChEBI" id="CHEBI:456216"/>
    </reaction>
</comment>
<dbReference type="Gene3D" id="1.10.10.60">
    <property type="entry name" value="Homeodomain-like"/>
    <property type="match status" value="2"/>
</dbReference>
<keyword evidence="17" id="KW-1185">Reference proteome</keyword>
<evidence type="ECO:0000256" key="6">
    <source>
        <dbReference type="ARBA" id="ARBA00022840"/>
    </source>
</evidence>
<reference evidence="16" key="2">
    <citation type="submission" date="2025-09" db="UniProtKB">
        <authorList>
            <consortium name="Ensembl"/>
        </authorList>
    </citation>
    <scope>IDENTIFICATION</scope>
</reference>
<keyword evidence="8" id="KW-0805">Transcription regulation</keyword>
<keyword evidence="6" id="KW-0067">ATP-binding</keyword>
<organism evidence="16 17">
    <name type="scientific">Pavo cristatus</name>
    <name type="common">Indian peafowl</name>
    <name type="synonym">Blue peafowl</name>
    <dbReference type="NCBI Taxonomy" id="9049"/>
    <lineage>
        <taxon>Eukaryota</taxon>
        <taxon>Metazoa</taxon>
        <taxon>Chordata</taxon>
        <taxon>Craniata</taxon>
        <taxon>Vertebrata</taxon>
        <taxon>Euteleostomi</taxon>
        <taxon>Archelosauria</taxon>
        <taxon>Archosauria</taxon>
        <taxon>Dinosauria</taxon>
        <taxon>Saurischia</taxon>
        <taxon>Theropoda</taxon>
        <taxon>Coelurosauria</taxon>
        <taxon>Aves</taxon>
        <taxon>Neognathae</taxon>
        <taxon>Galloanserae</taxon>
        <taxon>Galliformes</taxon>
        <taxon>Phasianidae</taxon>
        <taxon>Phasianinae</taxon>
        <taxon>Pavo</taxon>
    </lineage>
</organism>
<dbReference type="InterPro" id="IPR014001">
    <property type="entry name" value="Helicase_ATP-bd"/>
</dbReference>
<evidence type="ECO:0000256" key="2">
    <source>
        <dbReference type="ARBA" id="ARBA00007025"/>
    </source>
</evidence>
<evidence type="ECO:0000256" key="5">
    <source>
        <dbReference type="ARBA" id="ARBA00022801"/>
    </source>
</evidence>
<feature type="region of interest" description="Disordered" evidence="12">
    <location>
        <begin position="843"/>
        <end position="862"/>
    </location>
</feature>
<feature type="compositionally biased region" description="Polar residues" evidence="12">
    <location>
        <begin position="674"/>
        <end position="683"/>
    </location>
</feature>
<dbReference type="SUPFAM" id="SSF52540">
    <property type="entry name" value="P-loop containing nucleoside triphosphate hydrolases"/>
    <property type="match status" value="2"/>
</dbReference>
<evidence type="ECO:0000256" key="4">
    <source>
        <dbReference type="ARBA" id="ARBA00022741"/>
    </source>
</evidence>
<evidence type="ECO:0000256" key="13">
    <source>
        <dbReference type="SAM" id="Phobius"/>
    </source>
</evidence>
<keyword evidence="13" id="KW-0472">Membrane</keyword>
<dbReference type="PANTHER" id="PTHR46850">
    <property type="entry name" value="CHROMODOMAIN-HELICASE-DNA-BINDING PROTEIN 9"/>
    <property type="match status" value="1"/>
</dbReference>
<dbReference type="InterPro" id="IPR037259">
    <property type="entry name" value="BRK_sf"/>
</dbReference>
<evidence type="ECO:0000256" key="7">
    <source>
        <dbReference type="ARBA" id="ARBA00022853"/>
    </source>
</evidence>
<dbReference type="GO" id="GO:0006325">
    <property type="term" value="P:chromatin organization"/>
    <property type="evidence" value="ECO:0007669"/>
    <property type="project" value="UniProtKB-KW"/>
</dbReference>
<dbReference type="InterPro" id="IPR000330">
    <property type="entry name" value="SNF2_N"/>
</dbReference>
<dbReference type="SMART" id="SM00592">
    <property type="entry name" value="BRK"/>
    <property type="match status" value="1"/>
</dbReference>
<dbReference type="PANTHER" id="PTHR46850:SF1">
    <property type="entry name" value="CHROMODOMAIN-HELICASE-DNA-BINDING PROTEIN 9"/>
    <property type="match status" value="1"/>
</dbReference>
<keyword evidence="5" id="KW-0378">Hydrolase</keyword>
<dbReference type="FunFam" id="3.40.50.10810:FF:000003">
    <property type="entry name" value="chromodomain-helicase-DNA-binding protein 8 isoform X4"/>
    <property type="match status" value="1"/>
</dbReference>
<dbReference type="InterPro" id="IPR056342">
    <property type="entry name" value="HTH_CHD6-9"/>
</dbReference>
<dbReference type="PROSITE" id="PS51194">
    <property type="entry name" value="HELICASE_CTER"/>
    <property type="match status" value="1"/>
</dbReference>
<dbReference type="InterPro" id="IPR001650">
    <property type="entry name" value="Helicase_C-like"/>
</dbReference>
<feature type="domain" description="Helicase ATP-binding" evidence="14">
    <location>
        <begin position="1"/>
        <end position="160"/>
    </location>
</feature>
<dbReference type="GO" id="GO:0016787">
    <property type="term" value="F:hydrolase activity"/>
    <property type="evidence" value="ECO:0007669"/>
    <property type="project" value="UniProtKB-KW"/>
</dbReference>
<dbReference type="Pfam" id="PF07533">
    <property type="entry name" value="BRK"/>
    <property type="match status" value="1"/>
</dbReference>
<keyword evidence="4" id="KW-0547">Nucleotide-binding</keyword>
<keyword evidence="10" id="KW-0539">Nucleus</keyword>
<dbReference type="InterPro" id="IPR049730">
    <property type="entry name" value="SNF2/RAD54-like_C"/>
</dbReference>
<dbReference type="Gene3D" id="3.40.5.120">
    <property type="match status" value="1"/>
</dbReference>
<dbReference type="SMART" id="SM00487">
    <property type="entry name" value="DEXDc"/>
    <property type="match status" value="1"/>
</dbReference>
<dbReference type="InterPro" id="IPR038718">
    <property type="entry name" value="SNF2-like_sf"/>
</dbReference>
<dbReference type="SMART" id="SM00490">
    <property type="entry name" value="HELICc"/>
    <property type="match status" value="1"/>
</dbReference>
<dbReference type="Pfam" id="PF00271">
    <property type="entry name" value="Helicase_C"/>
    <property type="match status" value="1"/>
</dbReference>